<keyword evidence="1" id="KW-0862">Zinc</keyword>
<sequence>MKWEKLFKPHILERGYEYFRSHSIQNMEISSNRIRANVLGTEEYEVEILLSQDNITELYCSCPYAEEGKNCKHIAAVLYEWFDKKEKKDKKGSTLNKKKEEISNLLEKIDKQTINSFLSEVLMENEKLFLRFKNLLNENDTEEYLELYREEIEDIILEYTDEDNFINYYNVDSFVSELEDIIYKDILPMTKDGNYKLAFDILHEMFISITKLDVDDSSGILSSLVDDIYDKWLKILSKVKPGEKRIIFKSLQSNLELPILDYMKEYIEKIIVKEFREKEYREVKLKWITKKIEECDKSELEWIRNYKLGKWAIWYFHLLQEDKYKEEEFLAFCKNYWHNEAVRKYYIDFCIQQKDYQAAFQAIEESILLDADNSFLLSYYTIKKKEIFLLQGDQEAYVEQLWKLVMKYNPGNLEFFKELKQQYPTKEWLVQREKIFQRLSKDRHLAILYHEEKLYDRLLSIVVETQGIFLLGEYEKDLISIFPKQVLQKYERELKEMASKTGNRKQYRELVSLLRKMKKIKGGNQVVENICMEWKIQYKNRPAMMGELEKL</sequence>
<evidence type="ECO:0000256" key="1">
    <source>
        <dbReference type="PROSITE-ProRule" id="PRU00325"/>
    </source>
</evidence>
<evidence type="ECO:0000313" key="3">
    <source>
        <dbReference type="EMBL" id="KXA14341.1"/>
    </source>
</evidence>
<organism evidence="3 4">
    <name type="scientific">Fusobacterium equinum</name>
    <dbReference type="NCBI Taxonomy" id="134605"/>
    <lineage>
        <taxon>Bacteria</taxon>
        <taxon>Fusobacteriati</taxon>
        <taxon>Fusobacteriota</taxon>
        <taxon>Fusobacteriia</taxon>
        <taxon>Fusobacteriales</taxon>
        <taxon>Fusobacteriaceae</taxon>
        <taxon>Fusobacterium</taxon>
    </lineage>
</organism>
<dbReference type="InterPro" id="IPR007527">
    <property type="entry name" value="Znf_SWIM"/>
</dbReference>
<evidence type="ECO:0000259" key="2">
    <source>
        <dbReference type="PROSITE" id="PS50966"/>
    </source>
</evidence>
<dbReference type="STRING" id="134605.HMPREF3206_01025"/>
<accession>A0A133NDG4</accession>
<proteinExistence type="predicted"/>
<dbReference type="RefSeq" id="WP_010680615.1">
    <property type="nucleotide sequence ID" value="NZ_KQ956540.1"/>
</dbReference>
<dbReference type="PATRIC" id="fig|134605.3.peg.1019"/>
<comment type="caution">
    <text evidence="3">The sequence shown here is derived from an EMBL/GenBank/DDBJ whole genome shotgun (WGS) entry which is preliminary data.</text>
</comment>
<dbReference type="GO" id="GO:0008270">
    <property type="term" value="F:zinc ion binding"/>
    <property type="evidence" value="ECO:0007669"/>
    <property type="project" value="UniProtKB-KW"/>
</dbReference>
<protein>
    <submittedName>
        <fullName evidence="3">SWIM zinc finger domain protein</fullName>
    </submittedName>
</protein>
<dbReference type="AlphaFoldDB" id="A0A133NDG4"/>
<dbReference type="PROSITE" id="PS50966">
    <property type="entry name" value="ZF_SWIM"/>
    <property type="match status" value="1"/>
</dbReference>
<keyword evidence="4" id="KW-1185">Reference proteome</keyword>
<evidence type="ECO:0000313" key="4">
    <source>
        <dbReference type="Proteomes" id="UP000070617"/>
    </source>
</evidence>
<dbReference type="EMBL" id="LRPX01000047">
    <property type="protein sequence ID" value="KXA14341.1"/>
    <property type="molecule type" value="Genomic_DNA"/>
</dbReference>
<feature type="domain" description="SWIM-type" evidence="2">
    <location>
        <begin position="44"/>
        <end position="82"/>
    </location>
</feature>
<dbReference type="Pfam" id="PF04434">
    <property type="entry name" value="SWIM"/>
    <property type="match status" value="1"/>
</dbReference>
<keyword evidence="1" id="KW-0479">Metal-binding</keyword>
<gene>
    <name evidence="3" type="ORF">HMPREF3206_01025</name>
</gene>
<reference evidence="4" key="1">
    <citation type="submission" date="2016-01" db="EMBL/GenBank/DDBJ databases">
        <authorList>
            <person name="Mitreva M."/>
            <person name="Pepin K.H."/>
            <person name="Mihindukulasuriya K.A."/>
            <person name="Fulton R."/>
            <person name="Fronick C."/>
            <person name="O'Laughlin M."/>
            <person name="Miner T."/>
            <person name="Herter B."/>
            <person name="Rosa B.A."/>
            <person name="Cordes M."/>
            <person name="Tomlinson C."/>
            <person name="Wollam A."/>
            <person name="Palsikar V.B."/>
            <person name="Mardis E.R."/>
            <person name="Wilson R.K."/>
        </authorList>
    </citation>
    <scope>NUCLEOTIDE SEQUENCE [LARGE SCALE GENOMIC DNA]</scope>
    <source>
        <strain evidence="4">CMW8396</strain>
    </source>
</reference>
<dbReference type="Proteomes" id="UP000070617">
    <property type="component" value="Unassembled WGS sequence"/>
</dbReference>
<name>A0A133NDG4_9FUSO</name>
<keyword evidence="1" id="KW-0863">Zinc-finger</keyword>